<dbReference type="InterPro" id="IPR051534">
    <property type="entry name" value="CBASS_pafABC_assoc_protein"/>
</dbReference>
<keyword evidence="4" id="KW-1185">Reference proteome</keyword>
<dbReference type="EMBL" id="NFHO01000006">
    <property type="protein sequence ID" value="OUN42775.1"/>
    <property type="molecule type" value="Genomic_DNA"/>
</dbReference>
<evidence type="ECO:0000259" key="1">
    <source>
        <dbReference type="Pfam" id="PF13280"/>
    </source>
</evidence>
<proteinExistence type="predicted"/>
<dbReference type="InterPro" id="IPR026881">
    <property type="entry name" value="WYL_dom"/>
</dbReference>
<comment type="caution">
    <text evidence="3">The sequence shown here is derived from an EMBL/GenBank/DDBJ whole genome shotgun (WGS) entry which is preliminary data.</text>
</comment>
<dbReference type="STRING" id="1118060.GCA_000311845_00085"/>
<reference evidence="4" key="1">
    <citation type="submission" date="2017-04" db="EMBL/GenBank/DDBJ databases">
        <title>Function of individual gut microbiota members based on whole genome sequencing of pure cultures obtained from chicken caecum.</title>
        <authorList>
            <person name="Medvecky M."/>
            <person name="Cejkova D."/>
            <person name="Polansky O."/>
            <person name="Karasova D."/>
            <person name="Kubasova T."/>
            <person name="Cizek A."/>
            <person name="Rychlik I."/>
        </authorList>
    </citation>
    <scope>NUCLEOTIDE SEQUENCE [LARGE SCALE GENOMIC DNA]</scope>
    <source>
        <strain evidence="4">An70</strain>
    </source>
</reference>
<name>A0A1Y3U3N3_9ACTN</name>
<evidence type="ECO:0000313" key="4">
    <source>
        <dbReference type="Proteomes" id="UP000196560"/>
    </source>
</evidence>
<organism evidence="3 4">
    <name type="scientific">Enorma massiliensis</name>
    <dbReference type="NCBI Taxonomy" id="1472761"/>
    <lineage>
        <taxon>Bacteria</taxon>
        <taxon>Bacillati</taxon>
        <taxon>Actinomycetota</taxon>
        <taxon>Coriobacteriia</taxon>
        <taxon>Coriobacteriales</taxon>
        <taxon>Coriobacteriaceae</taxon>
        <taxon>Enorma</taxon>
    </lineage>
</organism>
<dbReference type="Pfam" id="PF13280">
    <property type="entry name" value="WYL"/>
    <property type="match status" value="1"/>
</dbReference>
<gene>
    <name evidence="3" type="ORF">B5G21_06085</name>
</gene>
<sequence length="308" mass="34023">MAHSDRVTNALWMLEALTVAPGHRLSAAEMRRALACTDEELDGYLDLLSTLADRQGGARAIAYRQGDSIVLEGDAARMRPLRLTAGESMALAHVIHALELDPNLSERLERALIAPGIEAGNQQPLFATARTYGPFYQELSEAIEDGVRCRILYRAQTDTQPAPRLIDPLAFEAFDDYAYLVAWNVEKDAERRYRLDRISDVELTDDSIGRREPSDLTVEDHLAQAGTIVTVECPASSDDFSSWSGVVDVSPSPQDPCRLRVAVRVSTASWLFDQVLAAGGDMKIVEPIAWREQLLRYAQELSQGNVAP</sequence>
<dbReference type="InterPro" id="IPR057727">
    <property type="entry name" value="WCX_dom"/>
</dbReference>
<dbReference type="AlphaFoldDB" id="A0A1Y3U3N3"/>
<dbReference type="RefSeq" id="WP_087186437.1">
    <property type="nucleotide sequence ID" value="NZ_NFHO01000006.1"/>
</dbReference>
<protein>
    <submittedName>
        <fullName evidence="3">Uncharacterized protein</fullName>
    </submittedName>
</protein>
<dbReference type="eggNOG" id="COG2378">
    <property type="taxonomic scope" value="Bacteria"/>
</dbReference>
<dbReference type="PANTHER" id="PTHR34580">
    <property type="match status" value="1"/>
</dbReference>
<dbReference type="Pfam" id="PF25583">
    <property type="entry name" value="WCX"/>
    <property type="match status" value="1"/>
</dbReference>
<dbReference type="Proteomes" id="UP000196560">
    <property type="component" value="Unassembled WGS sequence"/>
</dbReference>
<dbReference type="PANTHER" id="PTHR34580:SF3">
    <property type="entry name" value="PROTEIN PAFB"/>
    <property type="match status" value="1"/>
</dbReference>
<accession>A0A1Y3U3N3</accession>
<evidence type="ECO:0000259" key="2">
    <source>
        <dbReference type="Pfam" id="PF25583"/>
    </source>
</evidence>
<feature type="domain" description="WYL" evidence="1">
    <location>
        <begin position="136"/>
        <end position="203"/>
    </location>
</feature>
<feature type="domain" description="WCX" evidence="2">
    <location>
        <begin position="258"/>
        <end position="301"/>
    </location>
</feature>
<dbReference type="PROSITE" id="PS52050">
    <property type="entry name" value="WYL"/>
    <property type="match status" value="1"/>
</dbReference>
<evidence type="ECO:0000313" key="3">
    <source>
        <dbReference type="EMBL" id="OUN42775.1"/>
    </source>
</evidence>